<keyword evidence="2" id="KW-1185">Reference proteome</keyword>
<evidence type="ECO:0000313" key="2">
    <source>
        <dbReference type="Proteomes" id="UP000076842"/>
    </source>
</evidence>
<dbReference type="EMBL" id="KV424414">
    <property type="protein sequence ID" value="KZT44679.1"/>
    <property type="molecule type" value="Genomic_DNA"/>
</dbReference>
<dbReference type="Proteomes" id="UP000076842">
    <property type="component" value="Unassembled WGS sequence"/>
</dbReference>
<dbReference type="InParanoid" id="A0A166JFT7"/>
<gene>
    <name evidence="1" type="ORF">CALCODRAFT_489175</name>
</gene>
<organism evidence="1 2">
    <name type="scientific">Calocera cornea HHB12733</name>
    <dbReference type="NCBI Taxonomy" id="1353952"/>
    <lineage>
        <taxon>Eukaryota</taxon>
        <taxon>Fungi</taxon>
        <taxon>Dikarya</taxon>
        <taxon>Basidiomycota</taxon>
        <taxon>Agaricomycotina</taxon>
        <taxon>Dacrymycetes</taxon>
        <taxon>Dacrymycetales</taxon>
        <taxon>Dacrymycetaceae</taxon>
        <taxon>Calocera</taxon>
    </lineage>
</organism>
<reference evidence="1 2" key="1">
    <citation type="journal article" date="2016" name="Mol. Biol. Evol.">
        <title>Comparative Genomics of Early-Diverging Mushroom-Forming Fungi Provides Insights into the Origins of Lignocellulose Decay Capabilities.</title>
        <authorList>
            <person name="Nagy L.G."/>
            <person name="Riley R."/>
            <person name="Tritt A."/>
            <person name="Adam C."/>
            <person name="Daum C."/>
            <person name="Floudas D."/>
            <person name="Sun H."/>
            <person name="Yadav J.S."/>
            <person name="Pangilinan J."/>
            <person name="Larsson K.H."/>
            <person name="Matsuura K."/>
            <person name="Barry K."/>
            <person name="Labutti K."/>
            <person name="Kuo R."/>
            <person name="Ohm R.A."/>
            <person name="Bhattacharya S.S."/>
            <person name="Shirouzu T."/>
            <person name="Yoshinaga Y."/>
            <person name="Martin F.M."/>
            <person name="Grigoriev I.V."/>
            <person name="Hibbett D.S."/>
        </authorList>
    </citation>
    <scope>NUCLEOTIDE SEQUENCE [LARGE SCALE GENOMIC DNA]</scope>
    <source>
        <strain evidence="1 2">HHB12733</strain>
    </source>
</reference>
<name>A0A166JFT7_9BASI</name>
<protein>
    <submittedName>
        <fullName evidence="1">Uncharacterized protein</fullName>
    </submittedName>
</protein>
<proteinExistence type="predicted"/>
<sequence length="73" mass="7834">MTPALFVRGRRAAIQCVLYLALILPEGRTRNRGAEGPREYSNVGFVDLPDALSPLGQGFGSAQSLGPRSFTGR</sequence>
<dbReference type="AlphaFoldDB" id="A0A166JFT7"/>
<evidence type="ECO:0000313" key="1">
    <source>
        <dbReference type="EMBL" id="KZT44679.1"/>
    </source>
</evidence>
<accession>A0A166JFT7</accession>